<dbReference type="AlphaFoldDB" id="A0A6J4THM4"/>
<feature type="region of interest" description="Disordered" evidence="1">
    <location>
        <begin position="1"/>
        <end position="44"/>
    </location>
</feature>
<proteinExistence type="predicted"/>
<dbReference type="EMBL" id="CADCVZ010000061">
    <property type="protein sequence ID" value="CAA9523468.1"/>
    <property type="molecule type" value="Genomic_DNA"/>
</dbReference>
<protein>
    <submittedName>
        <fullName evidence="2">Uncharacterized protein</fullName>
    </submittedName>
</protein>
<gene>
    <name evidence="2" type="ORF">AVDCRST_MAG09-2355</name>
</gene>
<accession>A0A6J4THM4</accession>
<evidence type="ECO:0000256" key="1">
    <source>
        <dbReference type="SAM" id="MobiDB-lite"/>
    </source>
</evidence>
<sequence length="44" mass="4707">MAGCRSVGSAGQLRHRRARSPGFNKERHQAAGARNIVTPLAYSA</sequence>
<evidence type="ECO:0000313" key="2">
    <source>
        <dbReference type="EMBL" id="CAA9523468.1"/>
    </source>
</evidence>
<reference evidence="2" key="1">
    <citation type="submission" date="2020-02" db="EMBL/GenBank/DDBJ databases">
        <authorList>
            <person name="Meier V. D."/>
        </authorList>
    </citation>
    <scope>NUCLEOTIDE SEQUENCE</scope>
    <source>
        <strain evidence="2">AVDCRST_MAG09</strain>
    </source>
</reference>
<name>A0A6J4THM4_9SPHN</name>
<organism evidence="2">
    <name type="scientific">uncultured Sphingomonas sp</name>
    <dbReference type="NCBI Taxonomy" id="158754"/>
    <lineage>
        <taxon>Bacteria</taxon>
        <taxon>Pseudomonadati</taxon>
        <taxon>Pseudomonadota</taxon>
        <taxon>Alphaproteobacteria</taxon>
        <taxon>Sphingomonadales</taxon>
        <taxon>Sphingomonadaceae</taxon>
        <taxon>Sphingomonas</taxon>
        <taxon>environmental samples</taxon>
    </lineage>
</organism>